<dbReference type="Pfam" id="PF20684">
    <property type="entry name" value="Fung_rhodopsin"/>
    <property type="match status" value="1"/>
</dbReference>
<keyword evidence="10" id="KW-1185">Reference proteome</keyword>
<keyword evidence="3 7" id="KW-1133">Transmembrane helix</keyword>
<feature type="transmembrane region" description="Helical" evidence="7">
    <location>
        <begin position="123"/>
        <end position="144"/>
    </location>
</feature>
<evidence type="ECO:0000256" key="5">
    <source>
        <dbReference type="ARBA" id="ARBA00038359"/>
    </source>
</evidence>
<feature type="region of interest" description="Disordered" evidence="6">
    <location>
        <begin position="282"/>
        <end position="304"/>
    </location>
</feature>
<keyword evidence="2 7" id="KW-0812">Transmembrane</keyword>
<feature type="transmembrane region" description="Helical" evidence="7">
    <location>
        <begin position="173"/>
        <end position="194"/>
    </location>
</feature>
<dbReference type="OrthoDB" id="3936451at2759"/>
<dbReference type="InterPro" id="IPR049326">
    <property type="entry name" value="Rhodopsin_dom_fungi"/>
</dbReference>
<evidence type="ECO:0000256" key="4">
    <source>
        <dbReference type="ARBA" id="ARBA00023136"/>
    </source>
</evidence>
<evidence type="ECO:0000313" key="10">
    <source>
        <dbReference type="Proteomes" id="UP000700596"/>
    </source>
</evidence>
<evidence type="ECO:0000256" key="3">
    <source>
        <dbReference type="ARBA" id="ARBA00022989"/>
    </source>
</evidence>
<dbReference type="AlphaFoldDB" id="A0A9P9DFW9"/>
<name>A0A9P9DFW9_9PLEO</name>
<evidence type="ECO:0000256" key="2">
    <source>
        <dbReference type="ARBA" id="ARBA00022692"/>
    </source>
</evidence>
<feature type="region of interest" description="Disordered" evidence="6">
    <location>
        <begin position="335"/>
        <end position="400"/>
    </location>
</feature>
<dbReference type="InterPro" id="IPR052337">
    <property type="entry name" value="SAT4-like"/>
</dbReference>
<accession>A0A9P9DFW9</accession>
<feature type="transmembrane region" description="Helical" evidence="7">
    <location>
        <begin position="45"/>
        <end position="68"/>
    </location>
</feature>
<protein>
    <recommendedName>
        <fullName evidence="8">Rhodopsin domain-containing protein</fullName>
    </recommendedName>
</protein>
<dbReference type="PANTHER" id="PTHR33048:SF96">
    <property type="entry name" value="INTEGRAL MEMBRANE PROTEIN"/>
    <property type="match status" value="1"/>
</dbReference>
<comment type="subcellular location">
    <subcellularLocation>
        <location evidence="1">Membrane</location>
        <topology evidence="1">Multi-pass membrane protein</topology>
    </subcellularLocation>
</comment>
<evidence type="ECO:0000256" key="7">
    <source>
        <dbReference type="SAM" id="Phobius"/>
    </source>
</evidence>
<sequence length="400" mass="45033">MASDIPNRAPELLGVNISFLATALVANALRCYVRIRMVKAFGLDDWLMALATLSFTLYTSFSNAGIHYGTGRHHVDLTKENIRKATNRWWYCYMFYCVSMITSKLSIGWFLLRIAIKRIHSWIIYSAMAMSFIAGTVFFFVTMFQCNPISYFWDTDTQDGKCINIEIVIGLGYLYSAFSIISDFTFALLPAFLVWNLQLNRRTKMVLIPLLTMGCIASSAVVARVPYFQNLRNKDDFLWGTVDIAIWSTVEQGLAITAGSLATLRPLFSLILHRFGFNTGPSRQRPSNYGPQSPSASHILGSRRKPSQDLLDRYNLSTLTETACVKNSVILEVPEEAGRSPPSPSWFGRSKRASESQKKARGDNESEKSLQSRSSKESASRDPMHIVVSKTFAISNDKKR</sequence>
<evidence type="ECO:0000256" key="6">
    <source>
        <dbReference type="SAM" id="MobiDB-lite"/>
    </source>
</evidence>
<feature type="transmembrane region" description="Helical" evidence="7">
    <location>
        <begin position="88"/>
        <end position="111"/>
    </location>
</feature>
<keyword evidence="4 7" id="KW-0472">Membrane</keyword>
<comment type="caution">
    <text evidence="9">The sequence shown here is derived from an EMBL/GenBank/DDBJ whole genome shotgun (WGS) entry which is preliminary data.</text>
</comment>
<dbReference type="Proteomes" id="UP000700596">
    <property type="component" value="Unassembled WGS sequence"/>
</dbReference>
<evidence type="ECO:0000313" key="9">
    <source>
        <dbReference type="EMBL" id="KAH7119835.1"/>
    </source>
</evidence>
<dbReference type="PANTHER" id="PTHR33048">
    <property type="entry name" value="PTH11-LIKE INTEGRAL MEMBRANE PROTEIN (AFU_ORTHOLOGUE AFUA_5G11245)"/>
    <property type="match status" value="1"/>
</dbReference>
<feature type="transmembrane region" description="Helical" evidence="7">
    <location>
        <begin position="206"/>
        <end position="224"/>
    </location>
</feature>
<feature type="compositionally biased region" description="Polar residues" evidence="6">
    <location>
        <begin position="282"/>
        <end position="296"/>
    </location>
</feature>
<comment type="similarity">
    <text evidence="5">Belongs to the SAT4 family.</text>
</comment>
<feature type="transmembrane region" description="Helical" evidence="7">
    <location>
        <begin position="12"/>
        <end position="33"/>
    </location>
</feature>
<feature type="compositionally biased region" description="Basic and acidic residues" evidence="6">
    <location>
        <begin position="352"/>
        <end position="384"/>
    </location>
</feature>
<gene>
    <name evidence="9" type="ORF">B0J11DRAFT_71239</name>
</gene>
<feature type="domain" description="Rhodopsin" evidence="8">
    <location>
        <begin position="29"/>
        <end position="269"/>
    </location>
</feature>
<dbReference type="GO" id="GO:0016020">
    <property type="term" value="C:membrane"/>
    <property type="evidence" value="ECO:0007669"/>
    <property type="project" value="UniProtKB-SubCell"/>
</dbReference>
<dbReference type="EMBL" id="JAGMWT010000011">
    <property type="protein sequence ID" value="KAH7119835.1"/>
    <property type="molecule type" value="Genomic_DNA"/>
</dbReference>
<evidence type="ECO:0000256" key="1">
    <source>
        <dbReference type="ARBA" id="ARBA00004141"/>
    </source>
</evidence>
<evidence type="ECO:0000259" key="8">
    <source>
        <dbReference type="Pfam" id="PF20684"/>
    </source>
</evidence>
<proteinExistence type="inferred from homology"/>
<organism evidence="9 10">
    <name type="scientific">Dendryphion nanum</name>
    <dbReference type="NCBI Taxonomy" id="256645"/>
    <lineage>
        <taxon>Eukaryota</taxon>
        <taxon>Fungi</taxon>
        <taxon>Dikarya</taxon>
        <taxon>Ascomycota</taxon>
        <taxon>Pezizomycotina</taxon>
        <taxon>Dothideomycetes</taxon>
        <taxon>Pleosporomycetidae</taxon>
        <taxon>Pleosporales</taxon>
        <taxon>Torulaceae</taxon>
        <taxon>Dendryphion</taxon>
    </lineage>
</organism>
<reference evidence="9" key="1">
    <citation type="journal article" date="2021" name="Nat. Commun.">
        <title>Genetic determinants of endophytism in the Arabidopsis root mycobiome.</title>
        <authorList>
            <person name="Mesny F."/>
            <person name="Miyauchi S."/>
            <person name="Thiergart T."/>
            <person name="Pickel B."/>
            <person name="Atanasova L."/>
            <person name="Karlsson M."/>
            <person name="Huettel B."/>
            <person name="Barry K.W."/>
            <person name="Haridas S."/>
            <person name="Chen C."/>
            <person name="Bauer D."/>
            <person name="Andreopoulos W."/>
            <person name="Pangilinan J."/>
            <person name="LaButti K."/>
            <person name="Riley R."/>
            <person name="Lipzen A."/>
            <person name="Clum A."/>
            <person name="Drula E."/>
            <person name="Henrissat B."/>
            <person name="Kohler A."/>
            <person name="Grigoriev I.V."/>
            <person name="Martin F.M."/>
            <person name="Hacquard S."/>
        </authorList>
    </citation>
    <scope>NUCLEOTIDE SEQUENCE</scope>
    <source>
        <strain evidence="9">MPI-CAGE-CH-0243</strain>
    </source>
</reference>